<feature type="transmembrane region" description="Helical" evidence="8">
    <location>
        <begin position="218"/>
        <end position="236"/>
    </location>
</feature>
<evidence type="ECO:0000256" key="5">
    <source>
        <dbReference type="ARBA" id="ARBA00022692"/>
    </source>
</evidence>
<evidence type="ECO:0000256" key="4">
    <source>
        <dbReference type="ARBA" id="ARBA00022519"/>
    </source>
</evidence>
<keyword evidence="5 8" id="KW-0812">Transmembrane</keyword>
<feature type="transmembrane region" description="Helical" evidence="8">
    <location>
        <begin position="165"/>
        <end position="191"/>
    </location>
</feature>
<accession>U7D7Z0</accession>
<dbReference type="eggNOG" id="COG1459">
    <property type="taxonomic scope" value="Bacteria"/>
</dbReference>
<comment type="similarity">
    <text evidence="2">Belongs to the GSP F family.</text>
</comment>
<dbReference type="AlphaFoldDB" id="U7D7Z0"/>
<dbReference type="PATRIC" id="fig|1313304.3.peg.995"/>
<protein>
    <submittedName>
        <fullName evidence="10">Type IV pilus assembly protein PilC</fullName>
    </submittedName>
</protein>
<evidence type="ECO:0000256" key="7">
    <source>
        <dbReference type="ARBA" id="ARBA00023136"/>
    </source>
</evidence>
<gene>
    <name evidence="10" type="ORF">CALK_1041</name>
</gene>
<dbReference type="InterPro" id="IPR018076">
    <property type="entry name" value="T2SS_GspF_dom"/>
</dbReference>
<evidence type="ECO:0000313" key="10">
    <source>
        <dbReference type="EMBL" id="ERP32058.1"/>
    </source>
</evidence>
<dbReference type="OrthoDB" id="9805682at2"/>
<evidence type="ECO:0000256" key="3">
    <source>
        <dbReference type="ARBA" id="ARBA00022475"/>
    </source>
</evidence>
<dbReference type="FunFam" id="1.20.81.30:FF:000001">
    <property type="entry name" value="Type II secretion system protein F"/>
    <property type="match status" value="2"/>
</dbReference>
<keyword evidence="6 8" id="KW-1133">Transmembrane helix</keyword>
<comment type="subcellular location">
    <subcellularLocation>
        <location evidence="1">Cell inner membrane</location>
        <topology evidence="1">Multi-pass membrane protein</topology>
    </subcellularLocation>
</comment>
<evidence type="ECO:0000313" key="11">
    <source>
        <dbReference type="Proteomes" id="UP000017148"/>
    </source>
</evidence>
<dbReference type="STRING" id="1313304.CALK_1041"/>
<dbReference type="GO" id="GO:0005886">
    <property type="term" value="C:plasma membrane"/>
    <property type="evidence" value="ECO:0007669"/>
    <property type="project" value="UniProtKB-SubCell"/>
</dbReference>
<dbReference type="PANTHER" id="PTHR30012:SF7">
    <property type="entry name" value="PROTEIN TRANSPORT PROTEIN HOFC HOMOLOG"/>
    <property type="match status" value="1"/>
</dbReference>
<dbReference type="Proteomes" id="UP000017148">
    <property type="component" value="Unassembled WGS sequence"/>
</dbReference>
<dbReference type="GO" id="GO:0015628">
    <property type="term" value="P:protein secretion by the type II secretion system"/>
    <property type="evidence" value="ECO:0007669"/>
    <property type="project" value="TreeGrafter"/>
</dbReference>
<dbReference type="EMBL" id="ASJR01000007">
    <property type="protein sequence ID" value="ERP32058.1"/>
    <property type="molecule type" value="Genomic_DNA"/>
</dbReference>
<evidence type="ECO:0000256" key="1">
    <source>
        <dbReference type="ARBA" id="ARBA00004429"/>
    </source>
</evidence>
<feature type="domain" description="Type II secretion system protein GspF" evidence="9">
    <location>
        <begin position="268"/>
        <end position="390"/>
    </location>
</feature>
<dbReference type="InterPro" id="IPR042094">
    <property type="entry name" value="T2SS_GspF_sf"/>
</dbReference>
<evidence type="ECO:0000259" key="9">
    <source>
        <dbReference type="Pfam" id="PF00482"/>
    </source>
</evidence>
<feature type="domain" description="Type II secretion system protein GspF" evidence="9">
    <location>
        <begin position="65"/>
        <end position="188"/>
    </location>
</feature>
<keyword evidence="7 8" id="KW-0472">Membrane</keyword>
<comment type="caution">
    <text evidence="10">The sequence shown here is derived from an EMBL/GenBank/DDBJ whole genome shotgun (WGS) entry which is preliminary data.</text>
</comment>
<sequence length="398" mass="43334">MPTFQYSGVDKNRKQVNGEIKGADKNSVIAQLRKRGIRPTSVREKKQKQLGFMQGNPKLDDVSRFTRQFAAMIDAGLPLVQCMDILAAQTEVPVLQNALKEISMDIQGGNTLADSMRKHPKIFDGLYCNMIAAGEASGNLDEILLRLAEYMEKNSKLRRKVKGALTYPIVLIVVCVAATTIMLTFVVPTFADLFGGMGRDLPASTQLVVDVSNFLRTYFIQIVLIIVAIATGIYQYNKTEGGKRNIDKLILRTPVVGNLVLKTAVSRFSQTLGTLLSSGINIIQAMTITAKTAGVKPIEEGLLRSVEEIKGGKSISAPLKDVGIFPPMVLHMIAVGEKTGDISSMLAKVAKFYEEEVDAAVESLTSVIEPIMIVIMGIIIGSILIAMYMPMFTMIGGV</sequence>
<keyword evidence="3" id="KW-1003">Cell membrane</keyword>
<dbReference type="PRINTS" id="PR00812">
    <property type="entry name" value="BCTERIALGSPF"/>
</dbReference>
<keyword evidence="11" id="KW-1185">Reference proteome</keyword>
<dbReference type="Pfam" id="PF00482">
    <property type="entry name" value="T2SSF"/>
    <property type="match status" value="2"/>
</dbReference>
<dbReference type="RefSeq" id="WP_022636533.1">
    <property type="nucleotide sequence ID" value="NZ_ASJR01000007.1"/>
</dbReference>
<keyword evidence="4" id="KW-0997">Cell inner membrane</keyword>
<proteinExistence type="inferred from homology"/>
<name>U7D7Z0_9BACT</name>
<reference evidence="10 11" key="1">
    <citation type="journal article" date="2013" name="Environ. Microbiol.">
        <title>Genome analysis of Chitinivibrio alkaliphilus gen. nov., sp. nov., a novel extremely haloalkaliphilic anaerobic chitinolytic bacterium from the candidate phylum Termite Group 3.</title>
        <authorList>
            <person name="Sorokin D.Y."/>
            <person name="Gumerov V.M."/>
            <person name="Rakitin A.L."/>
            <person name="Beletsky A.V."/>
            <person name="Damste J.S."/>
            <person name="Muyzer G."/>
            <person name="Mardanov A.V."/>
            <person name="Ravin N.V."/>
        </authorList>
    </citation>
    <scope>NUCLEOTIDE SEQUENCE [LARGE SCALE GENOMIC DNA]</scope>
    <source>
        <strain evidence="10 11">ACht1</strain>
    </source>
</reference>
<dbReference type="PANTHER" id="PTHR30012">
    <property type="entry name" value="GENERAL SECRETION PATHWAY PROTEIN"/>
    <property type="match status" value="1"/>
</dbReference>
<evidence type="ECO:0000256" key="6">
    <source>
        <dbReference type="ARBA" id="ARBA00022989"/>
    </source>
</evidence>
<evidence type="ECO:0000256" key="2">
    <source>
        <dbReference type="ARBA" id="ARBA00005745"/>
    </source>
</evidence>
<organism evidence="10 11">
    <name type="scientific">Chitinivibrio alkaliphilus ACht1</name>
    <dbReference type="NCBI Taxonomy" id="1313304"/>
    <lineage>
        <taxon>Bacteria</taxon>
        <taxon>Pseudomonadati</taxon>
        <taxon>Fibrobacterota</taxon>
        <taxon>Chitinivibrionia</taxon>
        <taxon>Chitinivibrionales</taxon>
        <taxon>Chitinivibrionaceae</taxon>
        <taxon>Chitinivibrio</taxon>
    </lineage>
</organism>
<dbReference type="Gene3D" id="1.20.81.30">
    <property type="entry name" value="Type II secretion system (T2SS), domain F"/>
    <property type="match status" value="2"/>
</dbReference>
<dbReference type="InterPro" id="IPR003004">
    <property type="entry name" value="GspF/PilC"/>
</dbReference>
<evidence type="ECO:0000256" key="8">
    <source>
        <dbReference type="SAM" id="Phobius"/>
    </source>
</evidence>
<feature type="transmembrane region" description="Helical" evidence="8">
    <location>
        <begin position="371"/>
        <end position="395"/>
    </location>
</feature>